<evidence type="ECO:0000256" key="7">
    <source>
        <dbReference type="SAM" id="Phobius"/>
    </source>
</evidence>
<feature type="transmembrane region" description="Helical" evidence="7">
    <location>
        <begin position="20"/>
        <end position="41"/>
    </location>
</feature>
<feature type="transmembrane region" description="Helical" evidence="7">
    <location>
        <begin position="133"/>
        <end position="153"/>
    </location>
</feature>
<evidence type="ECO:0000256" key="2">
    <source>
        <dbReference type="ARBA" id="ARBA00022692"/>
    </source>
</evidence>
<proteinExistence type="inferred from homology"/>
<reference evidence="9" key="1">
    <citation type="submission" date="2021-03" db="EMBL/GenBank/DDBJ databases">
        <title>Revisited historic fungal species revealed as producer of novel bioactive compounds through whole genome sequencing and comparative genomics.</title>
        <authorList>
            <person name="Vignolle G.A."/>
            <person name="Hochenegger N."/>
            <person name="Mach R.L."/>
            <person name="Mach-Aigner A.R."/>
            <person name="Javad Rahimi M."/>
            <person name="Salim K.A."/>
            <person name="Chan C.M."/>
            <person name="Lim L.B.L."/>
            <person name="Cai F."/>
            <person name="Druzhinina I.S."/>
            <person name="U'Ren J.M."/>
            <person name="Derntl C."/>
        </authorList>
    </citation>
    <scope>NUCLEOTIDE SEQUENCE</scope>
    <source>
        <strain evidence="9">TUCIM 5799</strain>
    </source>
</reference>
<comment type="similarity">
    <text evidence="5">Belongs to the SAT4 family.</text>
</comment>
<sequence>MSTTKIVDPARAAESNLPYILGVTGAVHGVALIIAALRIYARVVILKAAGKDDLTMALCILCTFGGMLCFILQGYVGLGKHQDTIAVADKTVFDHIAFFQSLISAMAALGLLKISIAFSLLRLSTNKWYSRSLWALIGFVVTYTILAWLTLLLQCTPMSGFWDKSTKPQCYSILLFIKFGLANTGFNIFTDVCFATLPIPIIMNLQLKLRVRIYLIIILSLGYFAVALGVVKAYFQIRFATDTDKTFTQSIQFYGFLQLNVGIIAACAPTLKPIVGKALKLSSYGTYGNYNDLSKYGNPARATGRSGGLSRSRPADVEAEFEMHRRPFANNDESYRTSIKGGQGAVATGSVYPSTHGDGDRSGSEEYILQGARNNGKNAIVMTTEITVQK</sequence>
<dbReference type="PANTHER" id="PTHR33048">
    <property type="entry name" value="PTH11-LIKE INTEGRAL MEMBRANE PROTEIN (AFU_ORTHOLOGUE AFUA_5G11245)"/>
    <property type="match status" value="1"/>
</dbReference>
<dbReference type="AlphaFoldDB" id="A0A9Q0AIP4"/>
<comment type="caution">
    <text evidence="9">The sequence shown here is derived from an EMBL/GenBank/DDBJ whole genome shotgun (WGS) entry which is preliminary data.</text>
</comment>
<keyword evidence="2 7" id="KW-0812">Transmembrane</keyword>
<dbReference type="PANTHER" id="PTHR33048:SF167">
    <property type="entry name" value="INTEGRAL MEMBRANE PROTEIN"/>
    <property type="match status" value="1"/>
</dbReference>
<feature type="transmembrane region" description="Helical" evidence="7">
    <location>
        <begin position="211"/>
        <end position="231"/>
    </location>
</feature>
<dbReference type="InterPro" id="IPR052337">
    <property type="entry name" value="SAT4-like"/>
</dbReference>
<dbReference type="Pfam" id="PF20684">
    <property type="entry name" value="Fung_rhodopsin"/>
    <property type="match status" value="1"/>
</dbReference>
<gene>
    <name evidence="9" type="ORF">JX265_012283</name>
</gene>
<feature type="transmembrane region" description="Helical" evidence="7">
    <location>
        <begin position="96"/>
        <end position="121"/>
    </location>
</feature>
<evidence type="ECO:0000256" key="4">
    <source>
        <dbReference type="ARBA" id="ARBA00023136"/>
    </source>
</evidence>
<feature type="transmembrane region" description="Helical" evidence="7">
    <location>
        <begin position="53"/>
        <end position="76"/>
    </location>
</feature>
<protein>
    <recommendedName>
        <fullName evidence="8">Rhodopsin domain-containing protein</fullName>
    </recommendedName>
</protein>
<evidence type="ECO:0000256" key="1">
    <source>
        <dbReference type="ARBA" id="ARBA00004141"/>
    </source>
</evidence>
<evidence type="ECO:0000313" key="9">
    <source>
        <dbReference type="EMBL" id="KAI1855095.1"/>
    </source>
</evidence>
<feature type="region of interest" description="Disordered" evidence="6">
    <location>
        <begin position="340"/>
        <end position="363"/>
    </location>
</feature>
<keyword evidence="10" id="KW-1185">Reference proteome</keyword>
<feature type="transmembrane region" description="Helical" evidence="7">
    <location>
        <begin position="173"/>
        <end position="199"/>
    </location>
</feature>
<feature type="domain" description="Rhodopsin" evidence="8">
    <location>
        <begin position="37"/>
        <end position="275"/>
    </location>
</feature>
<dbReference type="Proteomes" id="UP000829685">
    <property type="component" value="Unassembled WGS sequence"/>
</dbReference>
<evidence type="ECO:0000256" key="6">
    <source>
        <dbReference type="SAM" id="MobiDB-lite"/>
    </source>
</evidence>
<accession>A0A9Q0AIP4</accession>
<keyword evidence="4 7" id="KW-0472">Membrane</keyword>
<evidence type="ECO:0000259" key="8">
    <source>
        <dbReference type="Pfam" id="PF20684"/>
    </source>
</evidence>
<dbReference type="InterPro" id="IPR049326">
    <property type="entry name" value="Rhodopsin_dom_fungi"/>
</dbReference>
<organism evidence="9 10">
    <name type="scientific">Neoarthrinium moseri</name>
    <dbReference type="NCBI Taxonomy" id="1658444"/>
    <lineage>
        <taxon>Eukaryota</taxon>
        <taxon>Fungi</taxon>
        <taxon>Dikarya</taxon>
        <taxon>Ascomycota</taxon>
        <taxon>Pezizomycotina</taxon>
        <taxon>Sordariomycetes</taxon>
        <taxon>Xylariomycetidae</taxon>
        <taxon>Amphisphaeriales</taxon>
        <taxon>Apiosporaceae</taxon>
        <taxon>Neoarthrinium</taxon>
    </lineage>
</organism>
<keyword evidence="3 7" id="KW-1133">Transmembrane helix</keyword>
<name>A0A9Q0AIP4_9PEZI</name>
<evidence type="ECO:0000313" key="10">
    <source>
        <dbReference type="Proteomes" id="UP000829685"/>
    </source>
</evidence>
<comment type="subcellular location">
    <subcellularLocation>
        <location evidence="1">Membrane</location>
        <topology evidence="1">Multi-pass membrane protein</topology>
    </subcellularLocation>
</comment>
<evidence type="ECO:0000256" key="3">
    <source>
        <dbReference type="ARBA" id="ARBA00022989"/>
    </source>
</evidence>
<evidence type="ECO:0000256" key="5">
    <source>
        <dbReference type="ARBA" id="ARBA00038359"/>
    </source>
</evidence>
<dbReference type="GO" id="GO:0016020">
    <property type="term" value="C:membrane"/>
    <property type="evidence" value="ECO:0007669"/>
    <property type="project" value="UniProtKB-SubCell"/>
</dbReference>
<dbReference type="EMBL" id="JAFIMR010000051">
    <property type="protein sequence ID" value="KAI1855095.1"/>
    <property type="molecule type" value="Genomic_DNA"/>
</dbReference>